<keyword evidence="2" id="KW-1185">Reference proteome</keyword>
<dbReference type="AlphaFoldDB" id="A0A397JNX3"/>
<name>A0A397JNX3_9GLOM</name>
<dbReference type="Proteomes" id="UP000266861">
    <property type="component" value="Unassembled WGS sequence"/>
</dbReference>
<sequence length="81" mass="9125">MVLILREPILSMILTISDMLVNLIILFDNIPQIRFKGTESDAHGLLLAIFSSFNPESHKQCSGCFPSGFKFIFFCVQGIIF</sequence>
<accession>A0A397JNX3</accession>
<comment type="caution">
    <text evidence="1">The sequence shown here is derived from an EMBL/GenBank/DDBJ whole genome shotgun (WGS) entry which is preliminary data.</text>
</comment>
<reference evidence="1 2" key="1">
    <citation type="submission" date="2018-08" db="EMBL/GenBank/DDBJ databases">
        <title>Genome and evolution of the arbuscular mycorrhizal fungus Diversispora epigaea (formerly Glomus versiforme) and its bacterial endosymbionts.</title>
        <authorList>
            <person name="Sun X."/>
            <person name="Fei Z."/>
            <person name="Harrison M."/>
        </authorList>
    </citation>
    <scope>NUCLEOTIDE SEQUENCE [LARGE SCALE GENOMIC DNA]</scope>
    <source>
        <strain evidence="1 2">IT104</strain>
    </source>
</reference>
<protein>
    <submittedName>
        <fullName evidence="1">Uncharacterized protein</fullName>
    </submittedName>
</protein>
<proteinExistence type="predicted"/>
<gene>
    <name evidence="1" type="ORF">Glove_43g85</name>
</gene>
<evidence type="ECO:0000313" key="1">
    <source>
        <dbReference type="EMBL" id="RHZ86894.1"/>
    </source>
</evidence>
<dbReference type="EMBL" id="PQFF01000041">
    <property type="protein sequence ID" value="RHZ86894.1"/>
    <property type="molecule type" value="Genomic_DNA"/>
</dbReference>
<evidence type="ECO:0000313" key="2">
    <source>
        <dbReference type="Proteomes" id="UP000266861"/>
    </source>
</evidence>
<organism evidence="1 2">
    <name type="scientific">Diversispora epigaea</name>
    <dbReference type="NCBI Taxonomy" id="1348612"/>
    <lineage>
        <taxon>Eukaryota</taxon>
        <taxon>Fungi</taxon>
        <taxon>Fungi incertae sedis</taxon>
        <taxon>Mucoromycota</taxon>
        <taxon>Glomeromycotina</taxon>
        <taxon>Glomeromycetes</taxon>
        <taxon>Diversisporales</taxon>
        <taxon>Diversisporaceae</taxon>
        <taxon>Diversispora</taxon>
    </lineage>
</organism>